<feature type="compositionally biased region" description="Basic and acidic residues" evidence="1">
    <location>
        <begin position="89"/>
        <end position="113"/>
    </location>
</feature>
<evidence type="ECO:0000313" key="3">
    <source>
        <dbReference type="Proteomes" id="UP000037594"/>
    </source>
</evidence>
<protein>
    <submittedName>
        <fullName evidence="2">Uncharacterized protein</fullName>
    </submittedName>
</protein>
<proteinExistence type="predicted"/>
<organism evidence="2 3">
    <name type="scientific">Mycolicibacterium conceptionense</name>
    <dbReference type="NCBI Taxonomy" id="451644"/>
    <lineage>
        <taxon>Bacteria</taxon>
        <taxon>Bacillati</taxon>
        <taxon>Actinomycetota</taxon>
        <taxon>Actinomycetes</taxon>
        <taxon>Mycobacteriales</taxon>
        <taxon>Mycobacteriaceae</taxon>
        <taxon>Mycolicibacterium</taxon>
    </lineage>
</organism>
<dbReference type="RefSeq" id="WP_048895892.1">
    <property type="nucleotide sequence ID" value="NZ_LFOD01000012.1"/>
</dbReference>
<gene>
    <name evidence="2" type="ORF">ACT17_14705</name>
</gene>
<feature type="region of interest" description="Disordered" evidence="1">
    <location>
        <begin position="76"/>
        <end position="113"/>
    </location>
</feature>
<dbReference type="OrthoDB" id="421946at85007"/>
<dbReference type="EMBL" id="LFOD01000012">
    <property type="protein sequence ID" value="KMV17545.1"/>
    <property type="molecule type" value="Genomic_DNA"/>
</dbReference>
<comment type="caution">
    <text evidence="2">The sequence shown here is derived from an EMBL/GenBank/DDBJ whole genome shotgun (WGS) entry which is preliminary data.</text>
</comment>
<evidence type="ECO:0000313" key="2">
    <source>
        <dbReference type="EMBL" id="KMV17545.1"/>
    </source>
</evidence>
<reference evidence="2 3" key="1">
    <citation type="submission" date="2015-06" db="EMBL/GenBank/DDBJ databases">
        <title>Genome sequence of Mycobacterium conceptionense strain MLE.</title>
        <authorList>
            <person name="Greninger A.L."/>
            <person name="Cunningham G."/>
            <person name="Chiu C.Y."/>
            <person name="Miller S."/>
        </authorList>
    </citation>
    <scope>NUCLEOTIDE SEQUENCE [LARGE SCALE GENOMIC DNA]</scope>
    <source>
        <strain evidence="2 3">MLE</strain>
    </source>
</reference>
<dbReference type="PATRIC" id="fig|451644.5.peg.3037"/>
<dbReference type="Proteomes" id="UP000037594">
    <property type="component" value="Unassembled WGS sequence"/>
</dbReference>
<name>A0A0J8UAY0_9MYCO</name>
<evidence type="ECO:0000256" key="1">
    <source>
        <dbReference type="SAM" id="MobiDB-lite"/>
    </source>
</evidence>
<accession>A0A0J8UAY0</accession>
<dbReference type="AlphaFoldDB" id="A0A0J8UAY0"/>
<sequence length="113" mass="12563">MYDLEDLAGLFEHGIPDQTTTNTIFGDILDRYGVNLQLVWEQLVENVGFDGGPEVVVVDEGVAYRIAEPARAWIFGETEQDPGAPSEWRGTRADFDPSRLIGDGEHNLAREDV</sequence>